<sequence length="313" mass="34569">VNRINIYSHPDCLKKDNGPNHPERMERLETILDAIDGLEGIEINTREAPHALIEHIELVHPSSHIDKIFAMIPETGLIGVEKEPYADTLLCPHSRDAILRACGAGIAASDRLILGNQKRSFCAVRPPGHHAETVRANGFCFFNNVAIAARYLQQKHQIGKVAIIDFDVHHGNGTQEIFYHDESVLYGSIHESPLFPGTGLESETGVGNIFNAPIDGGTGGAEFLETLQTKILHNVDSFEPEVILISAGFDAHKRDPLANINLESEDFYTATKQITKIANRHSEGRVISFLEGGYDLLALSQSIKEHLRALYED</sequence>
<accession>A0A381ZMV6</accession>
<proteinExistence type="predicted"/>
<dbReference type="PANTHER" id="PTHR10625:SF10">
    <property type="entry name" value="HISTONE DEACETYLASE HDAC1"/>
    <property type="match status" value="1"/>
</dbReference>
<dbReference type="AlphaFoldDB" id="A0A381ZMV6"/>
<dbReference type="GO" id="GO:0040029">
    <property type="term" value="P:epigenetic regulation of gene expression"/>
    <property type="evidence" value="ECO:0007669"/>
    <property type="project" value="TreeGrafter"/>
</dbReference>
<dbReference type="EMBL" id="UINC01021909">
    <property type="protein sequence ID" value="SVA90454.1"/>
    <property type="molecule type" value="Genomic_DNA"/>
</dbReference>
<feature type="domain" description="Histone deacetylase" evidence="1">
    <location>
        <begin position="21"/>
        <end position="310"/>
    </location>
</feature>
<dbReference type="SUPFAM" id="SSF52768">
    <property type="entry name" value="Arginase/deacetylase"/>
    <property type="match status" value="1"/>
</dbReference>
<evidence type="ECO:0000259" key="1">
    <source>
        <dbReference type="Pfam" id="PF00850"/>
    </source>
</evidence>
<dbReference type="PANTHER" id="PTHR10625">
    <property type="entry name" value="HISTONE DEACETYLASE HDAC1-RELATED"/>
    <property type="match status" value="1"/>
</dbReference>
<evidence type="ECO:0000313" key="2">
    <source>
        <dbReference type="EMBL" id="SVA90454.1"/>
    </source>
</evidence>
<feature type="non-terminal residue" evidence="2">
    <location>
        <position position="1"/>
    </location>
</feature>
<dbReference type="InterPro" id="IPR023696">
    <property type="entry name" value="Ureohydrolase_dom_sf"/>
</dbReference>
<name>A0A381ZMV6_9ZZZZ</name>
<dbReference type="GO" id="GO:0004407">
    <property type="term" value="F:histone deacetylase activity"/>
    <property type="evidence" value="ECO:0007669"/>
    <property type="project" value="TreeGrafter"/>
</dbReference>
<protein>
    <recommendedName>
        <fullName evidence="1">Histone deacetylase domain-containing protein</fullName>
    </recommendedName>
</protein>
<dbReference type="Gene3D" id="3.40.800.20">
    <property type="entry name" value="Histone deacetylase domain"/>
    <property type="match status" value="1"/>
</dbReference>
<dbReference type="Pfam" id="PF00850">
    <property type="entry name" value="Hist_deacetyl"/>
    <property type="match status" value="1"/>
</dbReference>
<dbReference type="InterPro" id="IPR037138">
    <property type="entry name" value="His_deacetylse_dom_sf"/>
</dbReference>
<dbReference type="InterPro" id="IPR023801">
    <property type="entry name" value="His_deacetylse_dom"/>
</dbReference>
<gene>
    <name evidence="2" type="ORF">METZ01_LOCUS143308</name>
</gene>
<dbReference type="PRINTS" id="PR01270">
    <property type="entry name" value="HDASUPER"/>
</dbReference>
<reference evidence="2" key="1">
    <citation type="submission" date="2018-05" db="EMBL/GenBank/DDBJ databases">
        <authorList>
            <person name="Lanie J.A."/>
            <person name="Ng W.-L."/>
            <person name="Kazmierczak K.M."/>
            <person name="Andrzejewski T.M."/>
            <person name="Davidsen T.M."/>
            <person name="Wayne K.J."/>
            <person name="Tettelin H."/>
            <person name="Glass J.I."/>
            <person name="Rusch D."/>
            <person name="Podicherti R."/>
            <person name="Tsui H.-C.T."/>
            <person name="Winkler M.E."/>
        </authorList>
    </citation>
    <scope>NUCLEOTIDE SEQUENCE</scope>
</reference>
<dbReference type="CDD" id="cd11599">
    <property type="entry name" value="HDAC_classII_2"/>
    <property type="match status" value="1"/>
</dbReference>
<dbReference type="InterPro" id="IPR000286">
    <property type="entry name" value="HDACs"/>
</dbReference>
<organism evidence="2">
    <name type="scientific">marine metagenome</name>
    <dbReference type="NCBI Taxonomy" id="408172"/>
    <lineage>
        <taxon>unclassified sequences</taxon>
        <taxon>metagenomes</taxon>
        <taxon>ecological metagenomes</taxon>
    </lineage>
</organism>